<comment type="caution">
    <text evidence="2">The sequence shown here is derived from an EMBL/GenBank/DDBJ whole genome shotgun (WGS) entry which is preliminary data.</text>
</comment>
<name>A0A9P8BN81_9FUNG</name>
<evidence type="ECO:0000313" key="3">
    <source>
        <dbReference type="Proteomes" id="UP000707451"/>
    </source>
</evidence>
<gene>
    <name evidence="2" type="ORF">KI688_007004</name>
</gene>
<accession>A0A9P8BN81</accession>
<dbReference type="OrthoDB" id="2304312at2759"/>
<organism evidence="2 3">
    <name type="scientific">Linnemannia hyalina</name>
    <dbReference type="NCBI Taxonomy" id="64524"/>
    <lineage>
        <taxon>Eukaryota</taxon>
        <taxon>Fungi</taxon>
        <taxon>Fungi incertae sedis</taxon>
        <taxon>Mucoromycota</taxon>
        <taxon>Mortierellomycotina</taxon>
        <taxon>Mortierellomycetes</taxon>
        <taxon>Mortierellales</taxon>
        <taxon>Mortierellaceae</taxon>
        <taxon>Linnemannia</taxon>
    </lineage>
</organism>
<dbReference type="EMBL" id="JAHRHY010000022">
    <property type="protein sequence ID" value="KAG9061853.1"/>
    <property type="molecule type" value="Genomic_DNA"/>
</dbReference>
<reference evidence="2" key="1">
    <citation type="submission" date="2021-06" db="EMBL/GenBank/DDBJ databases">
        <title>Genome Sequence of Mortierella hyaline Strain SCG-10, a Cold-Adapted, Nitrate-Reducing Fungus Isolated from Soil in Minnesota, USA.</title>
        <authorList>
            <person name="Aldossari N."/>
        </authorList>
    </citation>
    <scope>NUCLEOTIDE SEQUENCE</scope>
    <source>
        <strain evidence="2">SCG-10</strain>
    </source>
</reference>
<dbReference type="Proteomes" id="UP000707451">
    <property type="component" value="Unassembled WGS sequence"/>
</dbReference>
<evidence type="ECO:0000256" key="1">
    <source>
        <dbReference type="SAM" id="MobiDB-lite"/>
    </source>
</evidence>
<feature type="region of interest" description="Disordered" evidence="1">
    <location>
        <begin position="81"/>
        <end position="102"/>
    </location>
</feature>
<dbReference type="AlphaFoldDB" id="A0A9P8BN81"/>
<sequence length="102" mass="10753">MGVHAPVPSRALTPLPGSLSDNSRPGTPLSGDLHADIKRITDKFFALGPIVDFLDAFVKGEGSLPTTSGSIRGLPRAWRRSFGKPADTSKSAVHGPPRSIHT</sequence>
<protein>
    <submittedName>
        <fullName evidence="2">Uncharacterized protein</fullName>
    </submittedName>
</protein>
<feature type="region of interest" description="Disordered" evidence="1">
    <location>
        <begin position="1"/>
        <end position="30"/>
    </location>
</feature>
<keyword evidence="3" id="KW-1185">Reference proteome</keyword>
<proteinExistence type="predicted"/>
<evidence type="ECO:0000313" key="2">
    <source>
        <dbReference type="EMBL" id="KAG9061853.1"/>
    </source>
</evidence>